<sequence length="76" mass="7962">MGGFKMIARFAVGFGVAAATIAGSFGVGAASATIEDPSGNTHATCLSMRDWYIKSGVQVGPCYYDAQKDSFVFDEL</sequence>
<keyword evidence="1" id="KW-0732">Signal</keyword>
<name>A0ABW7TVQ3_9NOCA</name>
<accession>A0ABW7TVQ3</accession>
<gene>
    <name evidence="2" type="ORF">ACH4WX_24100</name>
</gene>
<dbReference type="RefSeq" id="WP_033246506.1">
    <property type="nucleotide sequence ID" value="NZ_JBIRUQ010000006.1"/>
</dbReference>
<feature type="chain" id="PRO_5047345899" description="Secreted protein" evidence="1">
    <location>
        <begin position="30"/>
        <end position="76"/>
    </location>
</feature>
<reference evidence="2 3" key="1">
    <citation type="submission" date="2024-10" db="EMBL/GenBank/DDBJ databases">
        <title>The Natural Products Discovery Center: Release of the First 8490 Sequenced Strains for Exploring Actinobacteria Biosynthetic Diversity.</title>
        <authorList>
            <person name="Kalkreuter E."/>
            <person name="Kautsar S.A."/>
            <person name="Yang D."/>
            <person name="Bader C.D."/>
            <person name="Teijaro C.N."/>
            <person name="Fluegel L."/>
            <person name="Davis C.M."/>
            <person name="Simpson J.R."/>
            <person name="Lauterbach L."/>
            <person name="Steele A.D."/>
            <person name="Gui C."/>
            <person name="Meng S."/>
            <person name="Li G."/>
            <person name="Viehrig K."/>
            <person name="Ye F."/>
            <person name="Su P."/>
            <person name="Kiefer A.F."/>
            <person name="Nichols A."/>
            <person name="Cepeda A.J."/>
            <person name="Yan W."/>
            <person name="Fan B."/>
            <person name="Jiang Y."/>
            <person name="Adhikari A."/>
            <person name="Zheng C.-J."/>
            <person name="Schuster L."/>
            <person name="Cowan T.M."/>
            <person name="Smanski M.J."/>
            <person name="Chevrette M.G."/>
            <person name="De Carvalho L.P.S."/>
            <person name="Shen B."/>
        </authorList>
    </citation>
    <scope>NUCLEOTIDE SEQUENCE [LARGE SCALE GENOMIC DNA]</scope>
    <source>
        <strain evidence="2 3">NPDC020568</strain>
    </source>
</reference>
<comment type="caution">
    <text evidence="2">The sequence shown here is derived from an EMBL/GenBank/DDBJ whole genome shotgun (WGS) entry which is preliminary data.</text>
</comment>
<feature type="signal peptide" evidence="1">
    <location>
        <begin position="1"/>
        <end position="29"/>
    </location>
</feature>
<evidence type="ECO:0008006" key="4">
    <source>
        <dbReference type="Google" id="ProtNLM"/>
    </source>
</evidence>
<dbReference type="GeneID" id="93507740"/>
<evidence type="ECO:0000256" key="1">
    <source>
        <dbReference type="SAM" id="SignalP"/>
    </source>
</evidence>
<dbReference type="EMBL" id="JBIRUQ010000006">
    <property type="protein sequence ID" value="MFI1463813.1"/>
    <property type="molecule type" value="Genomic_DNA"/>
</dbReference>
<keyword evidence="3" id="KW-1185">Reference proteome</keyword>
<dbReference type="Proteomes" id="UP001611263">
    <property type="component" value="Unassembled WGS sequence"/>
</dbReference>
<protein>
    <recommendedName>
        <fullName evidence="4">Secreted protein</fullName>
    </recommendedName>
</protein>
<organism evidence="2 3">
    <name type="scientific">Nocardia carnea</name>
    <dbReference type="NCBI Taxonomy" id="37328"/>
    <lineage>
        <taxon>Bacteria</taxon>
        <taxon>Bacillati</taxon>
        <taxon>Actinomycetota</taxon>
        <taxon>Actinomycetes</taxon>
        <taxon>Mycobacteriales</taxon>
        <taxon>Nocardiaceae</taxon>
        <taxon>Nocardia</taxon>
    </lineage>
</organism>
<proteinExistence type="predicted"/>
<evidence type="ECO:0000313" key="3">
    <source>
        <dbReference type="Proteomes" id="UP001611263"/>
    </source>
</evidence>
<evidence type="ECO:0000313" key="2">
    <source>
        <dbReference type="EMBL" id="MFI1463813.1"/>
    </source>
</evidence>